<dbReference type="OrthoDB" id="637682at2759"/>
<name>A0A9Q0J078_9ROSI</name>
<feature type="non-terminal residue" evidence="4">
    <location>
        <position position="1"/>
    </location>
</feature>
<keyword evidence="2" id="KW-0805">Transcription regulation</keyword>
<dbReference type="InterPro" id="IPR003690">
    <property type="entry name" value="MTERF"/>
</dbReference>
<evidence type="ECO:0000313" key="5">
    <source>
        <dbReference type="Proteomes" id="UP001141552"/>
    </source>
</evidence>
<sequence length="384" mass="43455">MEDGSAEAGAVIRGQIGEFMAAMVKRFDGIAAPLLAEMMAMRVQEIVSLNHLTNTFGLTPESALAASNYARFNSREKPESVIKLFKTYGFSQCISTSSIENPFAASYLTNRFGFNPESALRASKYLRFKSHEKPEILKRSLENYVIPVFNCVKDVGTANPIGARRLMCIIAGVELRKRSLRCLRNVLCSWASLRKKNSAVMDFVVDKLGWGLSVFAQYPVLFGLSLEKRIIPRDSVIKFLLSRDLIEKNSYILGNYGWLKQTVEELKEMGFNASKRNFVTAMVVEAGHSQSNWSKKIDMFKKCPLFMGHSEEKNSAVMDFVVNKLGWGLSVFAQYPVLFGLSLEKRFIPRDSVIQFLLSRDLIEKKCYTPRVFKLTDAVFLDKY</sequence>
<dbReference type="InterPro" id="IPR038538">
    <property type="entry name" value="MTERF_sf"/>
</dbReference>
<dbReference type="GO" id="GO:0003676">
    <property type="term" value="F:nucleic acid binding"/>
    <property type="evidence" value="ECO:0007669"/>
    <property type="project" value="InterPro"/>
</dbReference>
<protein>
    <submittedName>
        <fullName evidence="4">Uncharacterized protein</fullName>
    </submittedName>
</protein>
<keyword evidence="3" id="KW-0809">Transit peptide</keyword>
<comment type="caution">
    <text evidence="4">The sequence shown here is derived from an EMBL/GenBank/DDBJ whole genome shotgun (WGS) entry which is preliminary data.</text>
</comment>
<dbReference type="PANTHER" id="PTHR13068:SF166">
    <property type="entry name" value="TRANSCRIPTION TERMINATION FACTOR MTERF15, MITOCHONDRIAL-LIKE"/>
    <property type="match status" value="1"/>
</dbReference>
<accession>A0A9Q0J078</accession>
<organism evidence="4 5">
    <name type="scientific">Turnera subulata</name>
    <dbReference type="NCBI Taxonomy" id="218843"/>
    <lineage>
        <taxon>Eukaryota</taxon>
        <taxon>Viridiplantae</taxon>
        <taxon>Streptophyta</taxon>
        <taxon>Embryophyta</taxon>
        <taxon>Tracheophyta</taxon>
        <taxon>Spermatophyta</taxon>
        <taxon>Magnoliopsida</taxon>
        <taxon>eudicotyledons</taxon>
        <taxon>Gunneridae</taxon>
        <taxon>Pentapetalae</taxon>
        <taxon>rosids</taxon>
        <taxon>fabids</taxon>
        <taxon>Malpighiales</taxon>
        <taxon>Passifloraceae</taxon>
        <taxon>Turnera</taxon>
    </lineage>
</organism>
<keyword evidence="5" id="KW-1185">Reference proteome</keyword>
<comment type="similarity">
    <text evidence="1">Belongs to the mTERF family.</text>
</comment>
<dbReference type="Proteomes" id="UP001141552">
    <property type="component" value="Unassembled WGS sequence"/>
</dbReference>
<reference evidence="4" key="2">
    <citation type="journal article" date="2023" name="Plants (Basel)">
        <title>Annotation of the Turnera subulata (Passifloraceae) Draft Genome Reveals the S-Locus Evolved after the Divergence of Turneroideae from Passifloroideae in a Stepwise Manner.</title>
        <authorList>
            <person name="Henning P.M."/>
            <person name="Roalson E.H."/>
            <person name="Mir W."/>
            <person name="McCubbin A.G."/>
            <person name="Shore J.S."/>
        </authorList>
    </citation>
    <scope>NUCLEOTIDE SEQUENCE</scope>
    <source>
        <strain evidence="4">F60SS</strain>
    </source>
</reference>
<evidence type="ECO:0000256" key="1">
    <source>
        <dbReference type="ARBA" id="ARBA00007692"/>
    </source>
</evidence>
<dbReference type="Pfam" id="PF02536">
    <property type="entry name" value="mTERF"/>
    <property type="match status" value="2"/>
</dbReference>
<dbReference type="SMART" id="SM00733">
    <property type="entry name" value="Mterf"/>
    <property type="match status" value="3"/>
</dbReference>
<dbReference type="AlphaFoldDB" id="A0A9Q0J078"/>
<evidence type="ECO:0000256" key="2">
    <source>
        <dbReference type="ARBA" id="ARBA00022472"/>
    </source>
</evidence>
<keyword evidence="2" id="KW-0804">Transcription</keyword>
<keyword evidence="2" id="KW-0806">Transcription termination</keyword>
<reference evidence="4" key="1">
    <citation type="submission" date="2022-02" db="EMBL/GenBank/DDBJ databases">
        <authorList>
            <person name="Henning P.M."/>
            <person name="McCubbin A.G."/>
            <person name="Shore J.S."/>
        </authorList>
    </citation>
    <scope>NUCLEOTIDE SEQUENCE</scope>
    <source>
        <strain evidence="4">F60SS</strain>
        <tissue evidence="4">Leaves</tissue>
    </source>
</reference>
<gene>
    <name evidence="4" type="ORF">Tsubulata_034629</name>
</gene>
<dbReference type="PANTHER" id="PTHR13068">
    <property type="entry name" value="CGI-12 PROTEIN-RELATED"/>
    <property type="match status" value="1"/>
</dbReference>
<evidence type="ECO:0000256" key="3">
    <source>
        <dbReference type="ARBA" id="ARBA00022946"/>
    </source>
</evidence>
<proteinExistence type="inferred from homology"/>
<dbReference type="Gene3D" id="1.25.70.10">
    <property type="entry name" value="Transcription termination factor 3, mitochondrial"/>
    <property type="match status" value="2"/>
</dbReference>
<dbReference type="EMBL" id="JAKUCV010007447">
    <property type="protein sequence ID" value="KAJ4823469.1"/>
    <property type="molecule type" value="Genomic_DNA"/>
</dbReference>
<dbReference type="GO" id="GO:0006353">
    <property type="term" value="P:DNA-templated transcription termination"/>
    <property type="evidence" value="ECO:0007669"/>
    <property type="project" value="UniProtKB-KW"/>
</dbReference>
<evidence type="ECO:0000313" key="4">
    <source>
        <dbReference type="EMBL" id="KAJ4823469.1"/>
    </source>
</evidence>